<keyword evidence="3" id="KW-0378">Hydrolase</keyword>
<dbReference type="Gene3D" id="2.70.98.40">
    <property type="entry name" value="Glycoside hydrolase, family 65, N-terminal domain"/>
    <property type="match status" value="1"/>
</dbReference>
<dbReference type="SUPFAM" id="SSF48208">
    <property type="entry name" value="Six-hairpin glycosidases"/>
    <property type="match status" value="1"/>
</dbReference>
<dbReference type="InterPro" id="IPR037018">
    <property type="entry name" value="GH65_N"/>
</dbReference>
<dbReference type="Gene3D" id="1.10.150.240">
    <property type="entry name" value="Putative phosphatase, domain 2"/>
    <property type="match status" value="1"/>
</dbReference>
<dbReference type="EMBL" id="JAEPBG010000013">
    <property type="protein sequence ID" value="MBK4737626.1"/>
    <property type="molecule type" value="Genomic_DNA"/>
</dbReference>
<dbReference type="Gene3D" id="3.40.50.1000">
    <property type="entry name" value="HAD superfamily/HAD-like"/>
    <property type="match status" value="1"/>
</dbReference>
<dbReference type="AlphaFoldDB" id="A0A934SVK7"/>
<dbReference type="InterPro" id="IPR005196">
    <property type="entry name" value="Glyco_hydro_65_N"/>
</dbReference>
<name>A0A934SVK7_9BURK</name>
<reference evidence="3" key="1">
    <citation type="submission" date="2021-01" db="EMBL/GenBank/DDBJ databases">
        <title>Genome sequence of strain Noviherbaspirillum sp. DKR-6.</title>
        <authorList>
            <person name="Chaudhary D.K."/>
        </authorList>
    </citation>
    <scope>NUCLEOTIDE SEQUENCE</scope>
    <source>
        <strain evidence="3">DKR-6</strain>
    </source>
</reference>
<protein>
    <submittedName>
        <fullName evidence="3">HAD hydrolase-like protein</fullName>
    </submittedName>
</protein>
<dbReference type="Pfam" id="PF00702">
    <property type="entry name" value="Hydrolase"/>
    <property type="match status" value="1"/>
</dbReference>
<dbReference type="Gene3D" id="1.50.10.10">
    <property type="match status" value="1"/>
</dbReference>
<dbReference type="Pfam" id="PF03632">
    <property type="entry name" value="Glyco_hydro_65m"/>
    <property type="match status" value="1"/>
</dbReference>
<dbReference type="PANTHER" id="PTHR11051:SF8">
    <property type="entry name" value="PROTEIN-GLUCOSYLGALACTOSYLHYDROXYLYSINE GLUCOSIDASE"/>
    <property type="match status" value="1"/>
</dbReference>
<dbReference type="SFLD" id="SFLDG01129">
    <property type="entry name" value="C1.5:_HAD__Beta-PGM__Phosphata"/>
    <property type="match status" value="1"/>
</dbReference>
<evidence type="ECO:0000259" key="2">
    <source>
        <dbReference type="Pfam" id="PF03636"/>
    </source>
</evidence>
<dbReference type="GO" id="GO:0005975">
    <property type="term" value="P:carbohydrate metabolic process"/>
    <property type="evidence" value="ECO:0007669"/>
    <property type="project" value="InterPro"/>
</dbReference>
<feature type="domain" description="Glycoside hydrolase family 65 N-terminal" evidence="2">
    <location>
        <begin position="255"/>
        <end position="464"/>
    </location>
</feature>
<accession>A0A934SVK7</accession>
<comment type="caution">
    <text evidence="3">The sequence shown here is derived from an EMBL/GenBank/DDBJ whole genome shotgun (WGS) entry which is preliminary data.</text>
</comment>
<dbReference type="GO" id="GO:0030246">
    <property type="term" value="F:carbohydrate binding"/>
    <property type="evidence" value="ECO:0007669"/>
    <property type="project" value="InterPro"/>
</dbReference>
<evidence type="ECO:0000313" key="3">
    <source>
        <dbReference type="EMBL" id="MBK4737626.1"/>
    </source>
</evidence>
<dbReference type="Proteomes" id="UP000622890">
    <property type="component" value="Unassembled WGS sequence"/>
</dbReference>
<dbReference type="InterPro" id="IPR005195">
    <property type="entry name" value="Glyco_hydro_65_M"/>
</dbReference>
<gene>
    <name evidence="3" type="ORF">JJB74_23650</name>
</gene>
<evidence type="ECO:0000313" key="4">
    <source>
        <dbReference type="Proteomes" id="UP000622890"/>
    </source>
</evidence>
<dbReference type="InterPro" id="IPR012341">
    <property type="entry name" value="6hp_glycosidase-like_sf"/>
</dbReference>
<dbReference type="InterPro" id="IPR011013">
    <property type="entry name" value="Gal_mutarotase_sf_dom"/>
</dbReference>
<dbReference type="GO" id="GO:0016757">
    <property type="term" value="F:glycosyltransferase activity"/>
    <property type="evidence" value="ECO:0007669"/>
    <property type="project" value="UniProtKB-ARBA"/>
</dbReference>
<proteinExistence type="predicted"/>
<organism evidence="3 4">
    <name type="scientific">Noviherbaspirillum pedocola</name>
    <dbReference type="NCBI Taxonomy" id="2801341"/>
    <lineage>
        <taxon>Bacteria</taxon>
        <taxon>Pseudomonadati</taxon>
        <taxon>Pseudomonadota</taxon>
        <taxon>Betaproteobacteria</taxon>
        <taxon>Burkholderiales</taxon>
        <taxon>Oxalobacteraceae</taxon>
        <taxon>Noviherbaspirillum</taxon>
    </lineage>
</organism>
<dbReference type="SFLD" id="SFLDS00003">
    <property type="entry name" value="Haloacid_Dehalogenase"/>
    <property type="match status" value="1"/>
</dbReference>
<sequence>MNSTGTAPKAAIFDMDGVVTRTARLHAAAWKETLDAFLRDHTREGTPQPPFDEHAEYLACIDGKPREEGIRSFLLARGMTAAPGEQESLAQRKDLVFTRLLRKHGIETYSSTLALIKAMREHAMKTAVVTSSRHGRAILHAAGIAGLFDACLDGMDLAQLGLPGKPDAAMFLAAADLLGIAPALGVIIEDAAAGVTAGRRGCFGLVIGIDRGGNAQALRRAGADLILPDLDGFGINALEEAFRQQAEARAWRIEQEGFDAGRERQMESLFSIGNGYLGVRAAFDCPAPGSQADMFIAGVYDRKQDALPYSEIEFLSPNRDALLHAELVPIPFPFRVSVALANTALDLSSSGRDLRRVLDLHAGVLHAEVVHETPEGRCTLIRTRRCASLVDIHLLLQDIVAAPQNHALAPSISPSLEEPDLAAHHPHLVLVERGTAPDAEWVRYRTRASEIEICIASQSRRSEHALQRLIAVYTSRDTEDPKAAALGHLQSLATCDFDMLLASHTKAWAEFWTRADIRVPGHPDVEQALRFHSYHLRLPAGDDGRTSVGARGLTGRAYEGHVFWDTEIFMLPFHLHVDPPRARSLLLYRHHTLDGARRHAVELGCRGACYAWESTDNGRNVTPKSILLRSSGKEIPIFTGEQQIHVTADVAYAVWRYWEATGDEEFLTGAGAEILYETARFWQSRISRGARHCHIRGVVGPDEYHYGVNDNAYTNWMARFNLERAAWLARERGDNLAEAEDWKGIAQSLYVPAPNEAGVIEQFEGFFALEDYALPGEDRFKAPLSRLFDWDRINRVKLIKQADVLMLPLLFPDAFTDAEVAANYRYYEPLTDHGSSLSPPVHAAIAARIGLAEDAQRYWRQSLWLDLSNAMNNSMLGMHLGAMGATWQALVFGLLGVRFRDAGPTSAQNTASHLMPGWDSVALRLCWRGRWHALRVPGANELES</sequence>
<dbReference type="InterPro" id="IPR008928">
    <property type="entry name" value="6-hairpin_glycosidase_sf"/>
</dbReference>
<dbReference type="RefSeq" id="WP_200596081.1">
    <property type="nucleotide sequence ID" value="NZ_JAEPBG010000013.1"/>
</dbReference>
<dbReference type="InterPro" id="IPR036412">
    <property type="entry name" value="HAD-like_sf"/>
</dbReference>
<dbReference type="GO" id="GO:0004553">
    <property type="term" value="F:hydrolase activity, hydrolyzing O-glycosyl compounds"/>
    <property type="evidence" value="ECO:0007669"/>
    <property type="project" value="TreeGrafter"/>
</dbReference>
<feature type="domain" description="Glycoside hydrolase family 65 central catalytic" evidence="1">
    <location>
        <begin position="530"/>
        <end position="888"/>
    </location>
</feature>
<dbReference type="SUPFAM" id="SSF56784">
    <property type="entry name" value="HAD-like"/>
    <property type="match status" value="1"/>
</dbReference>
<dbReference type="SUPFAM" id="SSF74650">
    <property type="entry name" value="Galactose mutarotase-like"/>
    <property type="match status" value="1"/>
</dbReference>
<dbReference type="PANTHER" id="PTHR11051">
    <property type="entry name" value="GLYCOSYL HYDROLASE-RELATED"/>
    <property type="match status" value="1"/>
</dbReference>
<keyword evidence="4" id="KW-1185">Reference proteome</keyword>
<dbReference type="InterPro" id="IPR023214">
    <property type="entry name" value="HAD_sf"/>
</dbReference>
<dbReference type="Pfam" id="PF03636">
    <property type="entry name" value="Glyco_hydro_65N"/>
    <property type="match status" value="1"/>
</dbReference>
<dbReference type="InterPro" id="IPR023198">
    <property type="entry name" value="PGP-like_dom2"/>
</dbReference>
<evidence type="ECO:0000259" key="1">
    <source>
        <dbReference type="Pfam" id="PF03632"/>
    </source>
</evidence>